<dbReference type="Proteomes" id="UP001149090">
    <property type="component" value="Unassembled WGS sequence"/>
</dbReference>
<dbReference type="EMBL" id="JAPDFW010000037">
    <property type="protein sequence ID" value="KAJ5079122.1"/>
    <property type="molecule type" value="Genomic_DNA"/>
</dbReference>
<feature type="compositionally biased region" description="Polar residues" evidence="2">
    <location>
        <begin position="195"/>
        <end position="206"/>
    </location>
</feature>
<evidence type="ECO:0000313" key="3">
    <source>
        <dbReference type="EMBL" id="KAJ5079122.1"/>
    </source>
</evidence>
<sequence>MGANLSYYKIIKKKQESIYFETFHNSNESLVLLDIEGHFKEVNEQVLQCNNINSPDKLKEHTVLSLSKREQPMFEMDSKPTIDFLIQKISKEKNIRFIWTTNTVIGKEVWLDCWATLLRIGKEPMIQVVFRNLNRSPTKGQMEQMRSDFAKHILFRNDKERELMKIVYPSLNKQPKRKSNKQPINPKKLQKSESQKISNFNGNDMANTSISFSQRRQISSSVPILMNTLNPNFEKKIDKTHNVQSSPGEQNYKVPFQHFEEFDNKVFKLILETKYELNQNPEDGNQNVIELLSNLQVIFARVLQEKQDICGNMIRQLNIEEKEFRFKYKQLEEHLQRGLNSLENEKDTKKTLIDSNISLKKYHNRLVGLLQEQKEVTQMIDSIRSSFVEWDL</sequence>
<keyword evidence="1" id="KW-0175">Coiled coil</keyword>
<accession>A0A9Q0RGE0</accession>
<keyword evidence="4" id="KW-1185">Reference proteome</keyword>
<evidence type="ECO:0000256" key="1">
    <source>
        <dbReference type="SAM" id="Coils"/>
    </source>
</evidence>
<evidence type="ECO:0000256" key="2">
    <source>
        <dbReference type="SAM" id="MobiDB-lite"/>
    </source>
</evidence>
<feature type="region of interest" description="Disordered" evidence="2">
    <location>
        <begin position="169"/>
        <end position="206"/>
    </location>
</feature>
<gene>
    <name evidence="3" type="ORF">M0811_14598</name>
</gene>
<reference evidence="3" key="1">
    <citation type="submission" date="2022-10" db="EMBL/GenBank/DDBJ databases">
        <title>Novel sulphate-reducing endosymbionts in the free-living metamonad Anaeramoeba.</title>
        <authorList>
            <person name="Jerlstrom-Hultqvist J."/>
            <person name="Cepicka I."/>
            <person name="Gallot-Lavallee L."/>
            <person name="Salas-Leiva D."/>
            <person name="Curtis B.A."/>
            <person name="Zahonova K."/>
            <person name="Pipaliya S."/>
            <person name="Dacks J."/>
            <person name="Roger A.J."/>
        </authorList>
    </citation>
    <scope>NUCLEOTIDE SEQUENCE</scope>
    <source>
        <strain evidence="3">BMAN</strain>
    </source>
</reference>
<feature type="coiled-coil region" evidence="1">
    <location>
        <begin position="314"/>
        <end position="348"/>
    </location>
</feature>
<dbReference type="AlphaFoldDB" id="A0A9Q0RGE0"/>
<proteinExistence type="predicted"/>
<name>A0A9Q0RGE0_ANAIG</name>
<dbReference type="Gene3D" id="3.30.450.20">
    <property type="entry name" value="PAS domain"/>
    <property type="match status" value="1"/>
</dbReference>
<protein>
    <submittedName>
        <fullName evidence="3">Uncharacterized protein</fullName>
    </submittedName>
</protein>
<comment type="caution">
    <text evidence="3">The sequence shown here is derived from an EMBL/GenBank/DDBJ whole genome shotgun (WGS) entry which is preliminary data.</text>
</comment>
<organism evidence="3 4">
    <name type="scientific">Anaeramoeba ignava</name>
    <name type="common">Anaerobic marine amoeba</name>
    <dbReference type="NCBI Taxonomy" id="1746090"/>
    <lineage>
        <taxon>Eukaryota</taxon>
        <taxon>Metamonada</taxon>
        <taxon>Anaeramoebidae</taxon>
        <taxon>Anaeramoeba</taxon>
    </lineage>
</organism>
<evidence type="ECO:0000313" key="4">
    <source>
        <dbReference type="Proteomes" id="UP001149090"/>
    </source>
</evidence>